<gene>
    <name evidence="3" type="ORF">F0L68_19780</name>
</gene>
<dbReference type="Pfam" id="PF03551">
    <property type="entry name" value="PadR"/>
    <property type="match status" value="1"/>
</dbReference>
<dbReference type="EMBL" id="VUOB01000034">
    <property type="protein sequence ID" value="KAA2260756.1"/>
    <property type="molecule type" value="Genomic_DNA"/>
</dbReference>
<dbReference type="InterPro" id="IPR005149">
    <property type="entry name" value="Tscrpt_reg_PadR_N"/>
</dbReference>
<proteinExistence type="predicted"/>
<accession>A0A5B2XC34</accession>
<evidence type="ECO:0000313" key="3">
    <source>
        <dbReference type="EMBL" id="KAA2260756.1"/>
    </source>
</evidence>
<dbReference type="OrthoDB" id="1683430at2"/>
<comment type="caution">
    <text evidence="3">The sequence shown here is derived from an EMBL/GenBank/DDBJ whole genome shotgun (WGS) entry which is preliminary data.</text>
</comment>
<dbReference type="InterPro" id="IPR036390">
    <property type="entry name" value="WH_DNA-bd_sf"/>
</dbReference>
<feature type="compositionally biased region" description="Basic residues" evidence="1">
    <location>
        <begin position="8"/>
        <end position="30"/>
    </location>
</feature>
<reference evidence="3 4" key="2">
    <citation type="submission" date="2019-09" db="EMBL/GenBank/DDBJ databases">
        <authorList>
            <person name="Jin C."/>
        </authorList>
    </citation>
    <scope>NUCLEOTIDE SEQUENCE [LARGE SCALE GENOMIC DNA]</scope>
    <source>
        <strain evidence="3 4">AN110305</strain>
    </source>
</reference>
<feature type="domain" description="Transcription regulator PadR N-terminal" evidence="2">
    <location>
        <begin position="35"/>
        <end position="104"/>
    </location>
</feature>
<evidence type="ECO:0000313" key="4">
    <source>
        <dbReference type="Proteomes" id="UP000323454"/>
    </source>
</evidence>
<dbReference type="PANTHER" id="PTHR43252">
    <property type="entry name" value="TRANSCRIPTIONAL REGULATOR YQJI"/>
    <property type="match status" value="1"/>
</dbReference>
<reference evidence="3 4" key="1">
    <citation type="submission" date="2019-09" db="EMBL/GenBank/DDBJ databases">
        <title>Goodfellowia gen. nov., a new genus of the Pseudonocardineae related to Actinoalloteichus, containing Goodfellowia coeruleoviolacea gen. nov., comb. nov. gen. nov., comb. nov.</title>
        <authorList>
            <person name="Labeda D."/>
        </authorList>
    </citation>
    <scope>NUCLEOTIDE SEQUENCE [LARGE SCALE GENOMIC DNA]</scope>
    <source>
        <strain evidence="3 4">AN110305</strain>
    </source>
</reference>
<dbReference type="PANTHER" id="PTHR43252:SF2">
    <property type="entry name" value="TRANSCRIPTION REGULATOR, PADR-LIKE FAMILY"/>
    <property type="match status" value="1"/>
</dbReference>
<dbReference type="Proteomes" id="UP000323454">
    <property type="component" value="Unassembled WGS sequence"/>
</dbReference>
<dbReference type="Gene3D" id="1.10.10.10">
    <property type="entry name" value="Winged helix-like DNA-binding domain superfamily/Winged helix DNA-binding domain"/>
    <property type="match status" value="1"/>
</dbReference>
<name>A0A5B2XC34_9PSEU</name>
<evidence type="ECO:0000259" key="2">
    <source>
        <dbReference type="Pfam" id="PF03551"/>
    </source>
</evidence>
<evidence type="ECO:0000256" key="1">
    <source>
        <dbReference type="SAM" id="MobiDB-lite"/>
    </source>
</evidence>
<protein>
    <submittedName>
        <fullName evidence="3">PadR family transcriptional regulator</fullName>
    </submittedName>
</protein>
<keyword evidence="4" id="KW-1185">Reference proteome</keyword>
<feature type="region of interest" description="Disordered" evidence="1">
    <location>
        <begin position="1"/>
        <end position="30"/>
    </location>
</feature>
<dbReference type="AlphaFoldDB" id="A0A5B2XC34"/>
<dbReference type="InterPro" id="IPR036388">
    <property type="entry name" value="WH-like_DNA-bd_sf"/>
</dbReference>
<organism evidence="3 4">
    <name type="scientific">Solihabitans fulvus</name>
    <dbReference type="NCBI Taxonomy" id="1892852"/>
    <lineage>
        <taxon>Bacteria</taxon>
        <taxon>Bacillati</taxon>
        <taxon>Actinomycetota</taxon>
        <taxon>Actinomycetes</taxon>
        <taxon>Pseudonocardiales</taxon>
        <taxon>Pseudonocardiaceae</taxon>
        <taxon>Solihabitans</taxon>
    </lineage>
</organism>
<sequence>MPDAPGSRGRREHSRGHGHGRGGGRQRRGNVRAAVLALLAERSMHGYEMIQEISKRTNGVWRPSPGSVYPTLQLLADEGMVTTSEEAGGKRLFSLTDEGRAEFDKLGGSTPWEQVNDDVDPIELQLRTSMGQLFAAMQQMAHAGTSDQKARAVEALNGARRQIYNILGEIDADTDTDIDSDTED</sequence>
<dbReference type="SUPFAM" id="SSF46785">
    <property type="entry name" value="Winged helix' DNA-binding domain"/>
    <property type="match status" value="1"/>
</dbReference>